<evidence type="ECO:0000313" key="1">
    <source>
        <dbReference type="EMBL" id="TMJ08008.1"/>
    </source>
</evidence>
<name>A0A537LJ11_9BACT</name>
<protein>
    <submittedName>
        <fullName evidence="1">Esterase</fullName>
    </submittedName>
</protein>
<dbReference type="SUPFAM" id="SSF53474">
    <property type="entry name" value="alpha/beta-Hydrolases"/>
    <property type="match status" value="1"/>
</dbReference>
<dbReference type="AlphaFoldDB" id="A0A537LJ11"/>
<dbReference type="InterPro" id="IPR000801">
    <property type="entry name" value="Esterase-like"/>
</dbReference>
<accession>A0A537LJ11</accession>
<gene>
    <name evidence="1" type="ORF">E6H02_10605</name>
</gene>
<dbReference type="Pfam" id="PF00756">
    <property type="entry name" value="Esterase"/>
    <property type="match status" value="1"/>
</dbReference>
<dbReference type="PANTHER" id="PTHR48098:SF3">
    <property type="entry name" value="IRON(III) ENTEROBACTIN ESTERASE"/>
    <property type="match status" value="1"/>
</dbReference>
<dbReference type="InterPro" id="IPR050583">
    <property type="entry name" value="Mycobacterial_A85_antigen"/>
</dbReference>
<organism evidence="1 2">
    <name type="scientific">Candidatus Segetimicrobium genomatis</name>
    <dbReference type="NCBI Taxonomy" id="2569760"/>
    <lineage>
        <taxon>Bacteria</taxon>
        <taxon>Bacillati</taxon>
        <taxon>Candidatus Sysuimicrobiota</taxon>
        <taxon>Candidatus Sysuimicrobiia</taxon>
        <taxon>Candidatus Sysuimicrobiales</taxon>
        <taxon>Candidatus Segetimicrobiaceae</taxon>
        <taxon>Candidatus Segetimicrobium</taxon>
    </lineage>
</organism>
<dbReference type="PANTHER" id="PTHR48098">
    <property type="entry name" value="ENTEROCHELIN ESTERASE-RELATED"/>
    <property type="match status" value="1"/>
</dbReference>
<dbReference type="InterPro" id="IPR029058">
    <property type="entry name" value="AB_hydrolase_fold"/>
</dbReference>
<dbReference type="Gene3D" id="3.40.50.1820">
    <property type="entry name" value="alpha/beta hydrolase"/>
    <property type="match status" value="1"/>
</dbReference>
<proteinExistence type="predicted"/>
<sequence>MGSVQRTLHRWHSPALDREMDALVFGHGGARLLVFPTSMGRFFDWEDRGMVAALDDHLAQGWLQMFCVDSVDAESWYAKSRSPAERARRHVEYDRYILTEVIPWTARTNPNAFLIVAGASFGAYHAVNFSFRHPQLVGRVIGLSGFYDITRWTNGYANDDIYFNNPPHYLLNEHAPKRLDALRRLDIIIAIGRDDPSRPNNEALSNTLWSKEIWHALRLWEGWAHDWPWWQQMIRLYVGGPQ</sequence>
<dbReference type="Proteomes" id="UP000320393">
    <property type="component" value="Unassembled WGS sequence"/>
</dbReference>
<comment type="caution">
    <text evidence="1">The sequence shown here is derived from an EMBL/GenBank/DDBJ whole genome shotgun (WGS) entry which is preliminary data.</text>
</comment>
<dbReference type="EMBL" id="VBAM01000432">
    <property type="protein sequence ID" value="TMJ08008.1"/>
    <property type="molecule type" value="Genomic_DNA"/>
</dbReference>
<reference evidence="1 2" key="1">
    <citation type="journal article" date="2019" name="Nat. Microbiol.">
        <title>Mediterranean grassland soil C-N compound turnover is dependent on rainfall and depth, and is mediated by genomically divergent microorganisms.</title>
        <authorList>
            <person name="Diamond S."/>
            <person name="Andeer P.F."/>
            <person name="Li Z."/>
            <person name="Crits-Christoph A."/>
            <person name="Burstein D."/>
            <person name="Anantharaman K."/>
            <person name="Lane K.R."/>
            <person name="Thomas B.C."/>
            <person name="Pan C."/>
            <person name="Northen T.R."/>
            <person name="Banfield J.F."/>
        </authorList>
    </citation>
    <scope>NUCLEOTIDE SEQUENCE [LARGE SCALE GENOMIC DNA]</scope>
    <source>
        <strain evidence="1">NP_5</strain>
    </source>
</reference>
<evidence type="ECO:0000313" key="2">
    <source>
        <dbReference type="Proteomes" id="UP000320393"/>
    </source>
</evidence>